<feature type="transmembrane region" description="Helical" evidence="2">
    <location>
        <begin position="327"/>
        <end position="350"/>
    </location>
</feature>
<dbReference type="Proteomes" id="UP001642484">
    <property type="component" value="Unassembled WGS sequence"/>
</dbReference>
<feature type="transmembrane region" description="Helical" evidence="2">
    <location>
        <begin position="362"/>
        <end position="381"/>
    </location>
</feature>
<protein>
    <recommendedName>
        <fullName evidence="5">Glycosylphosphatidylinositol anchor attachment 1 protein</fullName>
    </recommendedName>
</protein>
<keyword evidence="1" id="KW-0175">Coiled coil</keyword>
<accession>A0ABP0LHE5</accession>
<feature type="transmembrane region" description="Helical" evidence="2">
    <location>
        <begin position="684"/>
        <end position="701"/>
    </location>
</feature>
<feature type="transmembrane region" description="Helical" evidence="2">
    <location>
        <begin position="765"/>
        <end position="784"/>
    </location>
</feature>
<dbReference type="EMBL" id="CAXAMN010012436">
    <property type="protein sequence ID" value="CAK9038181.1"/>
    <property type="molecule type" value="Genomic_DNA"/>
</dbReference>
<comment type="caution">
    <text evidence="3">The sequence shown here is derived from an EMBL/GenBank/DDBJ whole genome shotgun (WGS) entry which is preliminary data.</text>
</comment>
<feature type="transmembrane region" description="Helical" evidence="2">
    <location>
        <begin position="955"/>
        <end position="977"/>
    </location>
</feature>
<dbReference type="CDD" id="cd22968">
    <property type="entry name" value="DD_EFCAB5"/>
    <property type="match status" value="1"/>
</dbReference>
<keyword evidence="2" id="KW-0812">Transmembrane</keyword>
<gene>
    <name evidence="3" type="ORF">CCMP2556_LOCUS20944</name>
</gene>
<evidence type="ECO:0000256" key="1">
    <source>
        <dbReference type="SAM" id="Coils"/>
    </source>
</evidence>
<dbReference type="PANTHER" id="PTHR13304:SF0">
    <property type="entry name" value="GLYCOSYLPHOSPHATIDYLINOSITOL ANCHOR ATTACHMENT 1 PROTEIN"/>
    <property type="match status" value="1"/>
</dbReference>
<organism evidence="3 4">
    <name type="scientific">Durusdinium trenchii</name>
    <dbReference type="NCBI Taxonomy" id="1381693"/>
    <lineage>
        <taxon>Eukaryota</taxon>
        <taxon>Sar</taxon>
        <taxon>Alveolata</taxon>
        <taxon>Dinophyceae</taxon>
        <taxon>Suessiales</taxon>
        <taxon>Symbiodiniaceae</taxon>
        <taxon>Durusdinium</taxon>
    </lineage>
</organism>
<name>A0ABP0LHE5_9DINO</name>
<feature type="transmembrane region" description="Helical" evidence="2">
    <location>
        <begin position="713"/>
        <end position="735"/>
    </location>
</feature>
<keyword evidence="2" id="KW-1133">Transmembrane helix</keyword>
<feature type="transmembrane region" description="Helical" evidence="2">
    <location>
        <begin position="861"/>
        <end position="879"/>
    </location>
</feature>
<feature type="coiled-coil region" evidence="1">
    <location>
        <begin position="183"/>
        <end position="218"/>
    </location>
</feature>
<evidence type="ECO:0000313" key="3">
    <source>
        <dbReference type="EMBL" id="CAK9038181.1"/>
    </source>
</evidence>
<proteinExistence type="predicted"/>
<dbReference type="Gene3D" id="1.20.890.10">
    <property type="entry name" value="cAMP-dependent protein kinase regulatory subunit, dimerization-anchoring domain"/>
    <property type="match status" value="1"/>
</dbReference>
<feature type="transmembrane region" description="Helical" evidence="2">
    <location>
        <begin position="997"/>
        <end position="1017"/>
    </location>
</feature>
<dbReference type="InterPro" id="IPR007246">
    <property type="entry name" value="Gaa1"/>
</dbReference>
<evidence type="ECO:0008006" key="5">
    <source>
        <dbReference type="Google" id="ProtNLM"/>
    </source>
</evidence>
<feature type="transmembrane region" description="Helical" evidence="2">
    <location>
        <begin position="829"/>
        <end position="849"/>
    </location>
</feature>
<keyword evidence="2" id="KW-0472">Membrane</keyword>
<keyword evidence="4" id="KW-1185">Reference proteome</keyword>
<sequence>MSLLLPMAEAEGDFDVYLMENGVMPVLLQGLDALSRHVDKLATGGEGSGSSRQKFNPLTWLAQYLLRNHPLHTSDHRDSMYQHLQELAAVERGRRNLLRRMPEFESAWMLFTEGHGLSTAQIEQVLQQLDTTWNLEGEFVRCLPSNFVARIPCVDPEKVTFNEFWTFFEETVSTQDLLRVSAFDEAAIRRQQAEQEALEALERQRQREANLAEEQRQQRLLQAKFETVCADAYLNPELSQIMIKGAVLAYPMDLKGEHIILILQLLRAWGHSLVDDEGNHVEQDEWDERTKELWIEWRKAHGPQTSYPGVVDADSLKALMDKESFQAFISLNSHAMLALMRLIIILGKWTLRPDLVVRHHQLITGALFIAALIVLAIFPSFDRRTEIEEHGLIAGYADSGFGSEWQGRLRKCIEEIEAQKDLQTAIDTSLRKAGLEAYHINYSTPLGSRSLTYTLAEARRADSREALVLAIASNWSATKAPAKFSWGVGIGVTLARYLRTVHWLSRDVFVVFLDAGLAYGASARAWLRAYLGGISELRRGVLRQAVVLQIKNGVSSLLLDVEGINGMVPNQDLVNSYTVSARATGVSGQTSLQIHHRDAWDSVLHHARNGGVHSSHAPFLELQVPAFSIRGVNKKGDRGAVNLASLTVSIEGLVRCMSNALQQLHHSFNFYFFTGPSSHISNGFYLYPVFAMQLLLISFLGTADAYRDIRSLLVGLGAVFAISAASGSTMLLLALKDDFVASRPGWPERLVCARPGSQALGRREIAQTWLAAGFAVAAAAAVALRRYAFAVYSEEGAKLHGVQLPCPLWEAVRVASGFALLAVLAPVTIYSWSLAVPLTILCVPSLVLVRPMNLRKRPLRSLCLFAFLAGNAFLLLIHPDVRSAWLGHWPRQLGAKLLSFYETNMVSAFPEHAQKFLPWQLVQWLQQGQLAEALASDWLVGLYEAARDYKCVGGMLFPVFCFAYWPFLMLTLLIAGVLPAQKVEDDAVSLSQLRLQILLVISLLMAGIVGGVVWRSYSSHGLGELQW</sequence>
<dbReference type="PANTHER" id="PTHR13304">
    <property type="entry name" value="GLYCOSYLPHOSPHATIDYLINOSITOL ANCHOR ATTACHMENT 1 PROTEIN"/>
    <property type="match status" value="1"/>
</dbReference>
<evidence type="ECO:0000256" key="2">
    <source>
        <dbReference type="SAM" id="Phobius"/>
    </source>
</evidence>
<reference evidence="3 4" key="1">
    <citation type="submission" date="2024-02" db="EMBL/GenBank/DDBJ databases">
        <authorList>
            <person name="Chen Y."/>
            <person name="Shah S."/>
            <person name="Dougan E. K."/>
            <person name="Thang M."/>
            <person name="Chan C."/>
        </authorList>
    </citation>
    <scope>NUCLEOTIDE SEQUENCE [LARGE SCALE GENOMIC DNA]</scope>
</reference>
<evidence type="ECO:0000313" key="4">
    <source>
        <dbReference type="Proteomes" id="UP001642484"/>
    </source>
</evidence>
<dbReference type="Pfam" id="PF04114">
    <property type="entry name" value="Gaa1"/>
    <property type="match status" value="1"/>
</dbReference>